<organism evidence="2">
    <name type="scientific">Bradyrhizobium diazoefficiens</name>
    <dbReference type="NCBI Taxonomy" id="1355477"/>
    <lineage>
        <taxon>Bacteria</taxon>
        <taxon>Pseudomonadati</taxon>
        <taxon>Pseudomonadota</taxon>
        <taxon>Alphaproteobacteria</taxon>
        <taxon>Hyphomicrobiales</taxon>
        <taxon>Nitrobacteraceae</taxon>
        <taxon>Bradyrhizobium</taxon>
    </lineage>
</organism>
<feature type="domain" description="HTH marR-type" evidence="1">
    <location>
        <begin position="55"/>
        <end position="98"/>
    </location>
</feature>
<reference evidence="3" key="2">
    <citation type="submission" date="2020-05" db="EMBL/GenBank/DDBJ databases">
        <title>Complete genome sequence of Bradyrhizobium diazoefficiens XF6 isolated from soybean nodule.</title>
        <authorList>
            <person name="Noda R."/>
            <person name="Kakizaki K."/>
            <person name="Minamisawa K."/>
        </authorList>
    </citation>
    <scope>NUCLEOTIDE SEQUENCE</scope>
    <source>
        <strain evidence="3">XF6</strain>
    </source>
</reference>
<protein>
    <recommendedName>
        <fullName evidence="1">HTH marR-type domain-containing protein</fullName>
    </recommendedName>
</protein>
<dbReference type="GO" id="GO:0003700">
    <property type="term" value="F:DNA-binding transcription factor activity"/>
    <property type="evidence" value="ECO:0007669"/>
    <property type="project" value="InterPro"/>
</dbReference>
<proteinExistence type="predicted"/>
<dbReference type="InterPro" id="IPR000835">
    <property type="entry name" value="HTH_MarR-typ"/>
</dbReference>
<evidence type="ECO:0000313" key="3">
    <source>
        <dbReference type="EMBL" id="BCE63935.1"/>
    </source>
</evidence>
<dbReference type="CDD" id="cd00090">
    <property type="entry name" value="HTH_ARSR"/>
    <property type="match status" value="1"/>
</dbReference>
<dbReference type="AlphaFoldDB" id="A0A810A183"/>
<dbReference type="InterPro" id="IPR011991">
    <property type="entry name" value="ArsR-like_HTH"/>
</dbReference>
<dbReference type="InterPro" id="IPR036388">
    <property type="entry name" value="WH-like_DNA-bd_sf"/>
</dbReference>
<sequence length="136" mass="14960">MPAQSTVSLAIPEARRSLARMFIDLTMAFHSTIFPLGQEPAELDADLVLVAVAVLLGHAEGHAMNASQIASHLHMPRSTVTARLRVLVERGLIVRIKDQYYLEPDRAANVPQRDKFELILSQGFAVLGPFLSKTDT</sequence>
<gene>
    <name evidence="2" type="ORF">XF5B_27130</name>
    <name evidence="3" type="ORF">XF6B_27340</name>
</gene>
<evidence type="ECO:0000313" key="2">
    <source>
        <dbReference type="EMBL" id="BCE55201.1"/>
    </source>
</evidence>
<dbReference type="Gene3D" id="1.10.10.10">
    <property type="entry name" value="Winged helix-like DNA-binding domain superfamily/Winged helix DNA-binding domain"/>
    <property type="match status" value="1"/>
</dbReference>
<dbReference type="Pfam" id="PF12802">
    <property type="entry name" value="MarR_2"/>
    <property type="match status" value="1"/>
</dbReference>
<dbReference type="EMBL" id="AP023095">
    <property type="protein sequence ID" value="BCE55201.1"/>
    <property type="molecule type" value="Genomic_DNA"/>
</dbReference>
<dbReference type="InterPro" id="IPR036390">
    <property type="entry name" value="WH_DNA-bd_sf"/>
</dbReference>
<name>A0A810A183_9BRAD</name>
<dbReference type="EMBL" id="AP023096">
    <property type="protein sequence ID" value="BCE63935.1"/>
    <property type="molecule type" value="Genomic_DNA"/>
</dbReference>
<accession>A0A810A183</accession>
<dbReference type="SUPFAM" id="SSF46785">
    <property type="entry name" value="Winged helix' DNA-binding domain"/>
    <property type="match status" value="1"/>
</dbReference>
<evidence type="ECO:0000259" key="1">
    <source>
        <dbReference type="Pfam" id="PF12802"/>
    </source>
</evidence>
<reference evidence="2" key="1">
    <citation type="submission" date="2020-05" db="EMBL/GenBank/DDBJ databases">
        <title>Complete genome sequence of Bradyrhizobium diazoefficiens XF5 isolated from soybean nodule.</title>
        <authorList>
            <person name="Noda R."/>
            <person name="Kakizaki K."/>
            <person name="Minamisawa K."/>
        </authorList>
    </citation>
    <scope>NUCLEOTIDE SEQUENCE</scope>
    <source>
        <strain evidence="2">XF5</strain>
    </source>
</reference>